<proteinExistence type="predicted"/>
<dbReference type="AlphaFoldDB" id="A0A4Q1R1H0"/>
<dbReference type="EMBL" id="SDIF01000036">
    <property type="protein sequence ID" value="RXS66504.1"/>
    <property type="molecule type" value="Genomic_DNA"/>
</dbReference>
<dbReference type="GeneID" id="95779331"/>
<name>A0A4Q1R1H0_9ACTN</name>
<evidence type="ECO:0000313" key="2">
    <source>
        <dbReference type="Proteomes" id="UP000289482"/>
    </source>
</evidence>
<dbReference type="Proteomes" id="UP000289482">
    <property type="component" value="Unassembled WGS sequence"/>
</dbReference>
<evidence type="ECO:0000313" key="1">
    <source>
        <dbReference type="EMBL" id="RXS66504.1"/>
    </source>
</evidence>
<organism evidence="1 2">
    <name type="scientific">Streptomyces sioyaensis</name>
    <dbReference type="NCBI Taxonomy" id="67364"/>
    <lineage>
        <taxon>Bacteria</taxon>
        <taxon>Bacillati</taxon>
        <taxon>Actinomycetota</taxon>
        <taxon>Actinomycetes</taxon>
        <taxon>Kitasatosporales</taxon>
        <taxon>Streptomycetaceae</taxon>
        <taxon>Streptomyces</taxon>
    </lineage>
</organism>
<keyword evidence="2" id="KW-1185">Reference proteome</keyword>
<protein>
    <submittedName>
        <fullName evidence="1">Acyl carrier protein</fullName>
    </submittedName>
</protein>
<comment type="caution">
    <text evidence="1">The sequence shown here is derived from an EMBL/GenBank/DDBJ whole genome shotgun (WGS) entry which is preliminary data.</text>
</comment>
<dbReference type="Gene3D" id="1.10.1200.10">
    <property type="entry name" value="ACP-like"/>
    <property type="match status" value="1"/>
</dbReference>
<dbReference type="SUPFAM" id="SSF47336">
    <property type="entry name" value="ACP-like"/>
    <property type="match status" value="1"/>
</dbReference>
<reference evidence="1 2" key="1">
    <citation type="submission" date="2019-01" db="EMBL/GenBank/DDBJ databases">
        <title>Draft genome sequences of the type strain Streptomyces sioyaensis DSM 40032 and its novel strain, TM32, a thermotolerant antibiotics-producing actinobacterium.</title>
        <authorList>
            <person name="Nakaew N."/>
            <person name="Lumyong S."/>
            <person name="Sloan W.T."/>
            <person name="Sungthong R."/>
        </authorList>
    </citation>
    <scope>NUCLEOTIDE SEQUENCE [LARGE SCALE GENOMIC DNA]</scope>
    <source>
        <strain evidence="1 2">DSM 40032</strain>
    </source>
</reference>
<dbReference type="RefSeq" id="WP_129248172.1">
    <property type="nucleotide sequence ID" value="NZ_JABZEL010000009.1"/>
</dbReference>
<accession>A0A4Q1R1H0</accession>
<sequence>MTDAVLARLTDWIKDKNPEAQEIPEDLDIVETRTVTSLQFVEFLLYIEELRGSAIPSEEMDIDSFRTLRSIVDRHFAPTLTAGE</sequence>
<dbReference type="InterPro" id="IPR036736">
    <property type="entry name" value="ACP-like_sf"/>
</dbReference>
<gene>
    <name evidence="1" type="ORF">EST54_15320</name>
</gene>